<evidence type="ECO:0000256" key="1">
    <source>
        <dbReference type="SAM" id="MobiDB-lite"/>
    </source>
</evidence>
<dbReference type="EMBL" id="JAUZMZ010000273">
    <property type="protein sequence ID" value="MEE2035293.1"/>
    <property type="molecule type" value="Genomic_DNA"/>
</dbReference>
<evidence type="ECO:0000259" key="2">
    <source>
        <dbReference type="PROSITE" id="PS50879"/>
    </source>
</evidence>
<dbReference type="Gene3D" id="3.30.420.10">
    <property type="entry name" value="Ribonuclease H-like superfamily/Ribonuclease H"/>
    <property type="match status" value="1"/>
</dbReference>
<dbReference type="Pfam" id="PF13456">
    <property type="entry name" value="RVT_3"/>
    <property type="match status" value="1"/>
</dbReference>
<dbReference type="InterPro" id="IPR050275">
    <property type="entry name" value="PGM_Phosphatase"/>
</dbReference>
<dbReference type="InterPro" id="IPR012337">
    <property type="entry name" value="RNaseH-like_sf"/>
</dbReference>
<dbReference type="PIRSF" id="PIRSF036922">
    <property type="entry name" value="RNaseH_PGAM"/>
    <property type="match status" value="1"/>
</dbReference>
<sequence length="399" mass="42264">MRFDSGAYQGIGAVTRVVVEADGGSRGNPGPAGYGAVVFDTDHRTVLAERHASIGRATNNVAEYRGLIAGLTAAAELGADEAEVRMDSKLVVEQMSGRWKIKHPDMIPLAAEARALAAKFTRVVYTWVPRAQNSYADRLANEAMDAVAGIATAGAGFPVGSAQPVDTQRVTEDPVVSEPVTSEPATGTAPGWTGAVGIPTRLLLLRHGQTPLSVERRYSGRGNPPLTEFGRDQAAAAALRMGARGGIAAVVSSPLGRARETATAAADALNLPVTVHEGLIETDFGAWEGLTFVEAAERDPELHRRWLGDTSVRPPGGESFDEVRERIAGVRDDLVDEYGGANVLVVTHVTPIKTFLRFALDSGPSLLFRLHLDLASLSIAEFYPDGGSSVRLVNDTSHL</sequence>
<dbReference type="PROSITE" id="PS50879">
    <property type="entry name" value="RNASE_H_1"/>
    <property type="match status" value="1"/>
</dbReference>
<dbReference type="SUPFAM" id="SSF53254">
    <property type="entry name" value="Phosphoglycerate mutase-like"/>
    <property type="match status" value="1"/>
</dbReference>
<dbReference type="InterPro" id="IPR036397">
    <property type="entry name" value="RNaseH_sf"/>
</dbReference>
<dbReference type="Pfam" id="PF00300">
    <property type="entry name" value="His_Phos_1"/>
    <property type="match status" value="1"/>
</dbReference>
<dbReference type="Proteomes" id="UP001331936">
    <property type="component" value="Unassembled WGS sequence"/>
</dbReference>
<dbReference type="CDD" id="cd09279">
    <property type="entry name" value="RNase_HI_like"/>
    <property type="match status" value="1"/>
</dbReference>
<evidence type="ECO:0000313" key="4">
    <source>
        <dbReference type="Proteomes" id="UP001331936"/>
    </source>
</evidence>
<feature type="region of interest" description="Disordered" evidence="1">
    <location>
        <begin position="173"/>
        <end position="192"/>
    </location>
</feature>
<dbReference type="InterPro" id="IPR029033">
    <property type="entry name" value="His_PPase_superfam"/>
</dbReference>
<protein>
    <submittedName>
        <fullName evidence="3">Bifunctional RNase H/acid phosphatase</fullName>
    </submittedName>
</protein>
<organism evidence="3 4">
    <name type="scientific">Rhodococcus chondri</name>
    <dbReference type="NCBI Taxonomy" id="3065941"/>
    <lineage>
        <taxon>Bacteria</taxon>
        <taxon>Bacillati</taxon>
        <taxon>Actinomycetota</taxon>
        <taxon>Actinomycetes</taxon>
        <taxon>Mycobacteriales</taxon>
        <taxon>Nocardiaceae</taxon>
        <taxon>Rhodococcus</taxon>
    </lineage>
</organism>
<comment type="caution">
    <text evidence="3">The sequence shown here is derived from an EMBL/GenBank/DDBJ whole genome shotgun (WGS) entry which is preliminary data.</text>
</comment>
<dbReference type="SMART" id="SM00855">
    <property type="entry name" value="PGAM"/>
    <property type="match status" value="1"/>
</dbReference>
<reference evidence="3 4" key="1">
    <citation type="submission" date="2023-08" db="EMBL/GenBank/DDBJ databases">
        <authorList>
            <person name="Girao M."/>
            <person name="Carvalho M.F."/>
        </authorList>
    </citation>
    <scope>NUCLEOTIDE SEQUENCE [LARGE SCALE GENOMIC DNA]</scope>
    <source>
        <strain evidence="3 4">CC-R104</strain>
    </source>
</reference>
<dbReference type="InterPro" id="IPR014636">
    <property type="entry name" value="RNaseH/PGlycerate_mutase"/>
</dbReference>
<proteinExistence type="predicted"/>
<accession>A0ABU7JZ53</accession>
<dbReference type="PANTHER" id="PTHR48100">
    <property type="entry name" value="BROAD-SPECIFICITY PHOSPHATASE YOR283W-RELATED"/>
    <property type="match status" value="1"/>
</dbReference>
<dbReference type="InterPro" id="IPR013078">
    <property type="entry name" value="His_Pase_superF_clade-1"/>
</dbReference>
<keyword evidence="4" id="KW-1185">Reference proteome</keyword>
<name>A0ABU7JZ53_9NOCA</name>
<dbReference type="InterPro" id="IPR002156">
    <property type="entry name" value="RNaseH_domain"/>
</dbReference>
<dbReference type="RefSeq" id="WP_330154624.1">
    <property type="nucleotide sequence ID" value="NZ_JAUZMZ010000273.1"/>
</dbReference>
<dbReference type="NCBIfam" id="NF005567">
    <property type="entry name" value="PRK07238.1"/>
    <property type="match status" value="1"/>
</dbReference>
<gene>
    <name evidence="3" type="ORF">Q8814_24835</name>
</gene>
<feature type="domain" description="RNase H type-1" evidence="2">
    <location>
        <begin position="13"/>
        <end position="153"/>
    </location>
</feature>
<evidence type="ECO:0000313" key="3">
    <source>
        <dbReference type="EMBL" id="MEE2035293.1"/>
    </source>
</evidence>
<dbReference type="PANTHER" id="PTHR48100:SF1">
    <property type="entry name" value="HISTIDINE PHOSPHATASE FAMILY PROTEIN-RELATED"/>
    <property type="match status" value="1"/>
</dbReference>
<dbReference type="Gene3D" id="3.40.50.1240">
    <property type="entry name" value="Phosphoglycerate mutase-like"/>
    <property type="match status" value="1"/>
</dbReference>
<dbReference type="SUPFAM" id="SSF53098">
    <property type="entry name" value="Ribonuclease H-like"/>
    <property type="match status" value="1"/>
</dbReference>
<dbReference type="CDD" id="cd07067">
    <property type="entry name" value="HP_PGM_like"/>
    <property type="match status" value="1"/>
</dbReference>